<dbReference type="CDD" id="cd06849">
    <property type="entry name" value="lipoyl_domain"/>
    <property type="match status" value="1"/>
</dbReference>
<dbReference type="InterPro" id="IPR003016">
    <property type="entry name" value="2-oxoA_DH_lipoyl-BS"/>
</dbReference>
<dbReference type="InterPro" id="IPR045257">
    <property type="entry name" value="E2/Pdx1"/>
</dbReference>
<evidence type="ECO:0000313" key="8">
    <source>
        <dbReference type="EMBL" id="MDE8646927.1"/>
    </source>
</evidence>
<evidence type="ECO:0000256" key="1">
    <source>
        <dbReference type="ARBA" id="ARBA00001938"/>
    </source>
</evidence>
<proteinExistence type="inferred from homology"/>
<comment type="cofactor">
    <cofactor evidence="1 4">
        <name>(R)-lipoate</name>
        <dbReference type="ChEBI" id="CHEBI:83088"/>
    </cofactor>
</comment>
<feature type="region of interest" description="Disordered" evidence="5">
    <location>
        <begin position="99"/>
        <end position="131"/>
    </location>
</feature>
<dbReference type="Proteomes" id="UP001217325">
    <property type="component" value="Unassembled WGS sequence"/>
</dbReference>
<dbReference type="PROSITE" id="PS00189">
    <property type="entry name" value="LIPOYL"/>
    <property type="match status" value="1"/>
</dbReference>
<evidence type="ECO:0000256" key="2">
    <source>
        <dbReference type="ARBA" id="ARBA00007317"/>
    </source>
</evidence>
<dbReference type="Pfam" id="PF02817">
    <property type="entry name" value="E3_binding"/>
    <property type="match status" value="1"/>
</dbReference>
<dbReference type="InterPro" id="IPR023213">
    <property type="entry name" value="CAT-like_dom_sf"/>
</dbReference>
<keyword evidence="3 4" id="KW-0450">Lipoyl</keyword>
<dbReference type="InterPro" id="IPR011053">
    <property type="entry name" value="Single_hybrid_motif"/>
</dbReference>
<evidence type="ECO:0000256" key="4">
    <source>
        <dbReference type="RuleBase" id="RU003423"/>
    </source>
</evidence>
<sequence length="425" mass="44270">MATLLRMPEVAAGATTVILSEWPLAVDSEFDVDEPLAVLETDKATVEIEAESAGVLVHTFVEPGTSVEVGAPIAVLADPGEVVKDIAALLAEFGVRDAHGRSAKPETSTAVDEPDGSSSPTVPGEKVADEGAPRIFASPLARRLAESAGLNLGDIVGSGPNGRVVRNDVDAAIAAKTASAQAVAVKDAGVKGAGVKGHGSAFTDTPHTRLRRAIAARLTSSKQTQPHFYISGSARVDALLEARRQLNEVSASKVSVNDLLIKAMAKAHTLVPEMNSIWVEDAVRTFAEVDISIAIDSDRGLLTPVLRGVDAMSISEIASATKDLVARAGAGKIRQDELEGGSTTISNLGMFGVEEFSAIINPPQSSILAIGAATEQPVVVAGRLEVGTVLRVILSVDHRPIDGAIAAKWMKHFTTVLENPIQIFG</sequence>
<feature type="domain" description="Peripheral subunit-binding (PSBD)" evidence="7">
    <location>
        <begin position="136"/>
        <end position="173"/>
    </location>
</feature>
<dbReference type="InterPro" id="IPR001078">
    <property type="entry name" value="2-oxoacid_DH_actylTfrase"/>
</dbReference>
<dbReference type="InterPro" id="IPR000089">
    <property type="entry name" value="Biotin_lipoyl"/>
</dbReference>
<dbReference type="EC" id="2.3.1.-" evidence="4"/>
<feature type="domain" description="Lipoyl-binding" evidence="6">
    <location>
        <begin position="2"/>
        <end position="77"/>
    </location>
</feature>
<dbReference type="GO" id="GO:0006086">
    <property type="term" value="P:pyruvate decarboxylation to acetyl-CoA"/>
    <property type="evidence" value="ECO:0007669"/>
    <property type="project" value="InterPro"/>
</dbReference>
<dbReference type="InterPro" id="IPR004167">
    <property type="entry name" value="PSBD"/>
</dbReference>
<evidence type="ECO:0000259" key="6">
    <source>
        <dbReference type="PROSITE" id="PS50968"/>
    </source>
</evidence>
<dbReference type="SUPFAM" id="SSF47005">
    <property type="entry name" value="Peripheral subunit-binding domain of 2-oxo acid dehydrogenase complex"/>
    <property type="match status" value="1"/>
</dbReference>
<dbReference type="GO" id="GO:0045254">
    <property type="term" value="C:pyruvate dehydrogenase complex"/>
    <property type="evidence" value="ECO:0007669"/>
    <property type="project" value="InterPro"/>
</dbReference>
<comment type="caution">
    <text evidence="8">The sequence shown here is derived from an EMBL/GenBank/DDBJ whole genome shotgun (WGS) entry which is preliminary data.</text>
</comment>
<dbReference type="PANTHER" id="PTHR23151:SF90">
    <property type="entry name" value="DIHYDROLIPOYLLYSINE-RESIDUE ACETYLTRANSFERASE COMPONENT OF PYRUVATE DEHYDROGENASE COMPLEX, MITOCHONDRIAL-RELATED"/>
    <property type="match status" value="1"/>
</dbReference>
<name>A0AAW6LNV1_RHOSG</name>
<dbReference type="Gene3D" id="3.30.559.10">
    <property type="entry name" value="Chloramphenicol acetyltransferase-like domain"/>
    <property type="match status" value="1"/>
</dbReference>
<keyword evidence="4" id="KW-0808">Transferase</keyword>
<evidence type="ECO:0000259" key="7">
    <source>
        <dbReference type="PROSITE" id="PS51826"/>
    </source>
</evidence>
<gene>
    <name evidence="8" type="ORF">PXH69_18330</name>
</gene>
<keyword evidence="4" id="KW-0012">Acyltransferase</keyword>
<reference evidence="8" key="1">
    <citation type="submission" date="2023-02" db="EMBL/GenBank/DDBJ databases">
        <title>A novel hydrolase synthesized by Rhodococcus erythropolis HQ is responsible for the detoxification of Zearalenone.</title>
        <authorList>
            <person name="Hu J."/>
            <person name="Xu J."/>
        </authorList>
    </citation>
    <scope>NUCLEOTIDE SEQUENCE</scope>
    <source>
        <strain evidence="8">HQ</strain>
    </source>
</reference>
<feature type="compositionally biased region" description="Polar residues" evidence="5">
    <location>
        <begin position="105"/>
        <end position="121"/>
    </location>
</feature>
<dbReference type="GO" id="GO:0016746">
    <property type="term" value="F:acyltransferase activity"/>
    <property type="evidence" value="ECO:0007669"/>
    <property type="project" value="UniProtKB-KW"/>
</dbReference>
<dbReference type="PROSITE" id="PS51826">
    <property type="entry name" value="PSBD"/>
    <property type="match status" value="1"/>
</dbReference>
<dbReference type="AlphaFoldDB" id="A0AAW6LNV1"/>
<dbReference type="PROSITE" id="PS50968">
    <property type="entry name" value="BIOTINYL_LIPOYL"/>
    <property type="match status" value="1"/>
</dbReference>
<dbReference type="Gene3D" id="2.40.50.100">
    <property type="match status" value="1"/>
</dbReference>
<organism evidence="8 9">
    <name type="scientific">Rhodococcus qingshengii</name>
    <dbReference type="NCBI Taxonomy" id="334542"/>
    <lineage>
        <taxon>Bacteria</taxon>
        <taxon>Bacillati</taxon>
        <taxon>Actinomycetota</taxon>
        <taxon>Actinomycetes</taxon>
        <taxon>Mycobacteriales</taxon>
        <taxon>Nocardiaceae</taxon>
        <taxon>Rhodococcus</taxon>
        <taxon>Rhodococcus erythropolis group</taxon>
    </lineage>
</organism>
<evidence type="ECO:0000313" key="9">
    <source>
        <dbReference type="Proteomes" id="UP001217325"/>
    </source>
</evidence>
<evidence type="ECO:0000256" key="3">
    <source>
        <dbReference type="ARBA" id="ARBA00022823"/>
    </source>
</evidence>
<accession>A0AAW6LNV1</accession>
<dbReference type="Pfam" id="PF00198">
    <property type="entry name" value="2-oxoacid_dh"/>
    <property type="match status" value="1"/>
</dbReference>
<dbReference type="SUPFAM" id="SSF51230">
    <property type="entry name" value="Single hybrid motif"/>
    <property type="match status" value="1"/>
</dbReference>
<protein>
    <recommendedName>
        <fullName evidence="4">Dihydrolipoamide acetyltransferase component of pyruvate dehydrogenase complex</fullName>
        <ecNumber evidence="4">2.3.1.-</ecNumber>
    </recommendedName>
</protein>
<dbReference type="SUPFAM" id="SSF52777">
    <property type="entry name" value="CoA-dependent acyltransferases"/>
    <property type="match status" value="1"/>
</dbReference>
<comment type="similarity">
    <text evidence="2 4">Belongs to the 2-oxoacid dehydrogenase family.</text>
</comment>
<dbReference type="Pfam" id="PF00364">
    <property type="entry name" value="Biotin_lipoyl"/>
    <property type="match status" value="1"/>
</dbReference>
<dbReference type="EMBL" id="JARDXE010000011">
    <property type="protein sequence ID" value="MDE8646927.1"/>
    <property type="molecule type" value="Genomic_DNA"/>
</dbReference>
<dbReference type="InterPro" id="IPR036625">
    <property type="entry name" value="E3-bd_dom_sf"/>
</dbReference>
<dbReference type="Gene3D" id="4.10.320.10">
    <property type="entry name" value="E3-binding domain"/>
    <property type="match status" value="1"/>
</dbReference>
<dbReference type="RefSeq" id="WP_275231974.1">
    <property type="nucleotide sequence ID" value="NZ_JARDXE010000011.1"/>
</dbReference>
<evidence type="ECO:0000256" key="5">
    <source>
        <dbReference type="SAM" id="MobiDB-lite"/>
    </source>
</evidence>
<dbReference type="PANTHER" id="PTHR23151">
    <property type="entry name" value="DIHYDROLIPOAMIDE ACETYL/SUCCINYL-TRANSFERASE-RELATED"/>
    <property type="match status" value="1"/>
</dbReference>